<keyword evidence="3" id="KW-1185">Reference proteome</keyword>
<dbReference type="Proteomes" id="UP000254266">
    <property type="component" value="Unassembled WGS sequence"/>
</dbReference>
<dbReference type="AlphaFoldDB" id="A0A370DIP1"/>
<gene>
    <name evidence="2" type="ORF">DIZ80_04770</name>
</gene>
<keyword evidence="1" id="KW-0732">Signal</keyword>
<feature type="chain" id="PRO_5017010956" description="Lipoprotein" evidence="1">
    <location>
        <begin position="24"/>
        <end position="81"/>
    </location>
</feature>
<name>A0A370DIP1_9GAMM</name>
<proteinExistence type="predicted"/>
<sequence length="81" mass="9182">MLRVQSLLLLCSLVVLSACSTSAKGPVTNREYKVQMGGWQDMDEYNRLRDKAVQDKSRTEDDIIDCNVVDCPEMIRKNGTE</sequence>
<dbReference type="EMBL" id="QFXC01000007">
    <property type="protein sequence ID" value="RDH84782.1"/>
    <property type="molecule type" value="Genomic_DNA"/>
</dbReference>
<evidence type="ECO:0000256" key="1">
    <source>
        <dbReference type="SAM" id="SignalP"/>
    </source>
</evidence>
<evidence type="ECO:0000313" key="3">
    <source>
        <dbReference type="Proteomes" id="UP000254266"/>
    </source>
</evidence>
<accession>A0A370DIP1</accession>
<reference evidence="2 3" key="1">
    <citation type="journal article" date="2018" name="ISME J.">
        <title>Endosymbiont genomes yield clues of tubeworm success.</title>
        <authorList>
            <person name="Li Y."/>
            <person name="Liles M.R."/>
            <person name="Halanych K.M."/>
        </authorList>
    </citation>
    <scope>NUCLEOTIDE SEQUENCE [LARGE SCALE GENOMIC DNA]</scope>
    <source>
        <strain evidence="2">A1464</strain>
    </source>
</reference>
<protein>
    <recommendedName>
        <fullName evidence="4">Lipoprotein</fullName>
    </recommendedName>
</protein>
<comment type="caution">
    <text evidence="2">The sequence shown here is derived from an EMBL/GenBank/DDBJ whole genome shotgun (WGS) entry which is preliminary data.</text>
</comment>
<feature type="signal peptide" evidence="1">
    <location>
        <begin position="1"/>
        <end position="23"/>
    </location>
</feature>
<evidence type="ECO:0008006" key="4">
    <source>
        <dbReference type="Google" id="ProtNLM"/>
    </source>
</evidence>
<dbReference type="PROSITE" id="PS51257">
    <property type="entry name" value="PROKAR_LIPOPROTEIN"/>
    <property type="match status" value="1"/>
</dbReference>
<organism evidence="2 3">
    <name type="scientific">endosymbiont of Galathealinum brachiosum</name>
    <dbReference type="NCBI Taxonomy" id="2200906"/>
    <lineage>
        <taxon>Bacteria</taxon>
        <taxon>Pseudomonadati</taxon>
        <taxon>Pseudomonadota</taxon>
        <taxon>Gammaproteobacteria</taxon>
        <taxon>sulfur-oxidizing symbionts</taxon>
    </lineage>
</organism>
<evidence type="ECO:0000313" key="2">
    <source>
        <dbReference type="EMBL" id="RDH84782.1"/>
    </source>
</evidence>